<evidence type="ECO:0000256" key="2">
    <source>
        <dbReference type="ARBA" id="ARBA00022525"/>
    </source>
</evidence>
<dbReference type="InterPro" id="IPR037120">
    <property type="entry name" value="Haem_peroxidase_sf_animal"/>
</dbReference>
<feature type="signal peptide" evidence="4">
    <location>
        <begin position="1"/>
        <end position="25"/>
    </location>
</feature>
<keyword evidence="5" id="KW-0560">Oxidoreductase</keyword>
<protein>
    <submittedName>
        <fullName evidence="5">Peroxidase</fullName>
    </submittedName>
</protein>
<accession>A0ABZ1PJ59</accession>
<dbReference type="SUPFAM" id="SSF48113">
    <property type="entry name" value="Heme-dependent peroxidases"/>
    <property type="match status" value="1"/>
</dbReference>
<dbReference type="Gene3D" id="1.10.640.10">
    <property type="entry name" value="Haem peroxidase domain superfamily, animal type"/>
    <property type="match status" value="1"/>
</dbReference>
<comment type="subcellular location">
    <subcellularLocation>
        <location evidence="1">Secreted</location>
    </subcellularLocation>
</comment>
<dbReference type="PANTHER" id="PTHR11475:SF4">
    <property type="entry name" value="CHORION PEROXIDASE"/>
    <property type="match status" value="1"/>
</dbReference>
<evidence type="ECO:0000256" key="4">
    <source>
        <dbReference type="SAM" id="SignalP"/>
    </source>
</evidence>
<gene>
    <name evidence="5" type="ORF">OG375_05135</name>
</gene>
<organism evidence="5 6">
    <name type="scientific">Micromonospora zamorensis</name>
    <dbReference type="NCBI Taxonomy" id="709883"/>
    <lineage>
        <taxon>Bacteria</taxon>
        <taxon>Bacillati</taxon>
        <taxon>Actinomycetota</taxon>
        <taxon>Actinomycetes</taxon>
        <taxon>Micromonosporales</taxon>
        <taxon>Micromonosporaceae</taxon>
        <taxon>Micromonospora</taxon>
    </lineage>
</organism>
<dbReference type="InterPro" id="IPR019791">
    <property type="entry name" value="Haem_peroxidase_animal"/>
</dbReference>
<feature type="chain" id="PRO_5045702675" evidence="4">
    <location>
        <begin position="26"/>
        <end position="633"/>
    </location>
</feature>
<keyword evidence="5" id="KW-0575">Peroxidase</keyword>
<dbReference type="PANTHER" id="PTHR11475">
    <property type="entry name" value="OXIDASE/PEROXIDASE"/>
    <property type="match status" value="1"/>
</dbReference>
<sequence>MTRRRWTAAASVAALLCSVPGSPAAADDNAGRRSPLDGVELQTLDGSGNNRAHTGWGRVGTEYPRVAPARYVDGVGEPVGGPSPRYVSNRIFNDTGQQLYSERGVSQWAQVWGQYVLHTVGLREDSDEALNIPLDVTDPLETAETNIPFVPAGRSKVVPGTGVTGPREAVNFNSSYLDAFAVYGGTAERLEWMREGPVDGDLGNNGARLLMPGNLLPRRDARGDAGSAPIVDSPGALLLEKGVVAGDFRAGENVGLTAVQTLFAREHNRIVAELPSTLSEEEKFQIARRVVIATEQYITYQDFLPAMGVRPAEYRGYRPHVNAGLGNEFATVGFRAHSMVRGDFAVRVAEKRYSAAQLDAFRARGLVVTADHGTVTVTVPPQAAAFNPELVGELGLGPLLQGLGERPQGKNDEQIGDITRNIRVHNPVGCELPSAGCQILIFDISAIDIARGRDHGMPSYNELRRAYGLAPKPTFRSITGEASETFPADPELSPGDEINDPDSLDFLRVLDREGNAVPPGSERAVAGVRRTTLAARLAAIYDTTADLDAVTGMVSEPHVPGTELGELQLAIWKRQFEATRDGDRFFYLNDPALTKIRRAYGIDYRRTLADLIVLNTDVQRAELPRNVFLTGRH</sequence>
<evidence type="ECO:0000256" key="1">
    <source>
        <dbReference type="ARBA" id="ARBA00004613"/>
    </source>
</evidence>
<dbReference type="RefSeq" id="WP_328373117.1">
    <property type="nucleotide sequence ID" value="NZ_CP107941.1"/>
</dbReference>
<reference evidence="5 6" key="1">
    <citation type="submission" date="2022-10" db="EMBL/GenBank/DDBJ databases">
        <title>The complete genomes of actinobacterial strains from the NBC collection.</title>
        <authorList>
            <person name="Joergensen T.S."/>
            <person name="Alvarez Arevalo M."/>
            <person name="Sterndorff E.B."/>
            <person name="Faurdal D."/>
            <person name="Vuksanovic O."/>
            <person name="Mourched A.-S."/>
            <person name="Charusanti P."/>
            <person name="Shaw S."/>
            <person name="Blin K."/>
            <person name="Weber T."/>
        </authorList>
    </citation>
    <scope>NUCLEOTIDE SEQUENCE [LARGE SCALE GENOMIC DNA]</scope>
    <source>
        <strain evidence="5 6">NBC_00396</strain>
    </source>
</reference>
<keyword evidence="6" id="KW-1185">Reference proteome</keyword>
<keyword evidence="2" id="KW-0964">Secreted</keyword>
<evidence type="ECO:0000256" key="3">
    <source>
        <dbReference type="ARBA" id="ARBA00023180"/>
    </source>
</evidence>
<evidence type="ECO:0000313" key="5">
    <source>
        <dbReference type="EMBL" id="WUI83730.1"/>
    </source>
</evidence>
<name>A0ABZ1PJ59_9ACTN</name>
<dbReference type="InterPro" id="IPR010255">
    <property type="entry name" value="Haem_peroxidase_sf"/>
</dbReference>
<dbReference type="GO" id="GO:0004601">
    <property type="term" value="F:peroxidase activity"/>
    <property type="evidence" value="ECO:0007669"/>
    <property type="project" value="UniProtKB-KW"/>
</dbReference>
<dbReference type="EMBL" id="CP107941">
    <property type="protein sequence ID" value="WUI83730.1"/>
    <property type="molecule type" value="Genomic_DNA"/>
</dbReference>
<dbReference type="Pfam" id="PF03098">
    <property type="entry name" value="An_peroxidase"/>
    <property type="match status" value="2"/>
</dbReference>
<keyword evidence="3" id="KW-0325">Glycoprotein</keyword>
<dbReference type="Proteomes" id="UP001346877">
    <property type="component" value="Chromosome"/>
</dbReference>
<dbReference type="PROSITE" id="PS50292">
    <property type="entry name" value="PEROXIDASE_3"/>
    <property type="match status" value="1"/>
</dbReference>
<proteinExistence type="predicted"/>
<keyword evidence="4" id="KW-0732">Signal</keyword>
<evidence type="ECO:0000313" key="6">
    <source>
        <dbReference type="Proteomes" id="UP001346877"/>
    </source>
</evidence>